<gene>
    <name evidence="2" type="ORF">HYY20_00520</name>
</gene>
<protein>
    <submittedName>
        <fullName evidence="2">DUF2723 domain-containing protein</fullName>
    </submittedName>
</protein>
<keyword evidence="1" id="KW-0812">Transmembrane</keyword>
<evidence type="ECO:0000256" key="1">
    <source>
        <dbReference type="SAM" id="Phobius"/>
    </source>
</evidence>
<feature type="transmembrane region" description="Helical" evidence="1">
    <location>
        <begin position="108"/>
        <end position="129"/>
    </location>
</feature>
<feature type="transmembrane region" description="Helical" evidence="1">
    <location>
        <begin position="75"/>
        <end position="96"/>
    </location>
</feature>
<organism evidence="2 3">
    <name type="scientific">Tectimicrobiota bacterium</name>
    <dbReference type="NCBI Taxonomy" id="2528274"/>
    <lineage>
        <taxon>Bacteria</taxon>
        <taxon>Pseudomonadati</taxon>
        <taxon>Nitrospinota/Tectimicrobiota group</taxon>
        <taxon>Candidatus Tectimicrobiota</taxon>
    </lineage>
</organism>
<evidence type="ECO:0000313" key="2">
    <source>
        <dbReference type="EMBL" id="MBI2875347.1"/>
    </source>
</evidence>
<keyword evidence="1" id="KW-1133">Transmembrane helix</keyword>
<dbReference type="EMBL" id="JACPRF010000017">
    <property type="protein sequence ID" value="MBI2875347.1"/>
    <property type="molecule type" value="Genomic_DNA"/>
</dbReference>
<dbReference type="AlphaFoldDB" id="A0A932CMH3"/>
<dbReference type="InterPro" id="IPR021280">
    <property type="entry name" value="TMEM260-like"/>
</dbReference>
<feature type="transmembrane region" description="Helical" evidence="1">
    <location>
        <begin position="300"/>
        <end position="318"/>
    </location>
</feature>
<accession>A0A932CMH3</accession>
<feature type="transmembrane region" description="Helical" evidence="1">
    <location>
        <begin position="136"/>
        <end position="153"/>
    </location>
</feature>
<dbReference type="Pfam" id="PF11028">
    <property type="entry name" value="TMEM260-like"/>
    <property type="match status" value="1"/>
</dbReference>
<sequence>MRKWLPFAFLLGLWAFYLTFLAPTLSTPDSPELVAAAFTLGIAHSPGYTLYLLVGKLFSFLPLGSLAWRLNVMSALFAVLTAGLVYLVIGQLWALIQGPSPSPQASRFGGLMASAATLILAISSTFWVFALGAEVYPMNAFLLLLGVLAFLRWRVVVRSLALVSFLSGLLLAFHTANLIYFGSFAFLGIVLLLREGRPRLRWLILTALFFLLGFSVVLYLPVRSASLPLVNFGEIAGIQGFYHTLTGKVYLEDLPYFAIPWTERLFNMRYTFSHINEEFGLLPGLLGIVGLGLLGRRAPFFALFLLFLMGTHVAFWGSSDLGASTRGFFPSHMFMSVYVLYALFIGVGVLGLLSWLERRSFAQRARWLPVTVPLLLLLFPAYSLFQGYRDNNNSQFYQFYQHGDEGLRSLENPSIFFCSNGDNRLFFFWYFTTVEEKWPGVRAVIMDPFFKAPLERILKDPQNREILERLKGKRFQNSRLLRSALIGELVRANDGKLPFYTNILDMYIPNEYARIQRGGVYEIRRNLDFQELVVEAPHMDHPIGVRYGNSLELVGYNLDREALKLGSHLRITYFWRALHDVAADYQAVVLITTEDGRVLHEPFSRSLSHLPIYGVFSTSRWPVGKVLQERHEFLSYRGLRSGRYWINVGVGDKKELLRVTGGRVPIEGRFARIGRFEVLP</sequence>
<reference evidence="2" key="1">
    <citation type="submission" date="2020-07" db="EMBL/GenBank/DDBJ databases">
        <title>Huge and variable diversity of episymbiotic CPR bacteria and DPANN archaea in groundwater ecosystems.</title>
        <authorList>
            <person name="He C.Y."/>
            <person name="Keren R."/>
            <person name="Whittaker M."/>
            <person name="Farag I.F."/>
            <person name="Doudna J."/>
            <person name="Cate J.H.D."/>
            <person name="Banfield J.F."/>
        </authorList>
    </citation>
    <scope>NUCLEOTIDE SEQUENCE</scope>
    <source>
        <strain evidence="2">NC_groundwater_672_Ag_B-0.1um_62_36</strain>
    </source>
</reference>
<name>A0A932CMH3_UNCTE</name>
<dbReference type="Proteomes" id="UP000769766">
    <property type="component" value="Unassembled WGS sequence"/>
</dbReference>
<feature type="transmembrane region" description="Helical" evidence="1">
    <location>
        <begin position="50"/>
        <end position="68"/>
    </location>
</feature>
<comment type="caution">
    <text evidence="2">The sequence shown here is derived from an EMBL/GenBank/DDBJ whole genome shotgun (WGS) entry which is preliminary data.</text>
</comment>
<proteinExistence type="predicted"/>
<dbReference type="InterPro" id="IPR052724">
    <property type="entry name" value="GT117_domain-containing"/>
</dbReference>
<dbReference type="PANTHER" id="PTHR16214">
    <property type="entry name" value="TRANSMEMBRANE PROTEIN 260"/>
    <property type="match status" value="1"/>
</dbReference>
<dbReference type="PANTHER" id="PTHR16214:SF3">
    <property type="entry name" value="TRANSMEMBRANE PROTEIN 260"/>
    <property type="match status" value="1"/>
</dbReference>
<feature type="transmembrane region" description="Helical" evidence="1">
    <location>
        <begin position="279"/>
        <end position="295"/>
    </location>
</feature>
<feature type="transmembrane region" description="Helical" evidence="1">
    <location>
        <begin position="200"/>
        <end position="222"/>
    </location>
</feature>
<keyword evidence="1" id="KW-0472">Membrane</keyword>
<feature type="transmembrane region" description="Helical" evidence="1">
    <location>
        <begin position="367"/>
        <end position="385"/>
    </location>
</feature>
<feature type="transmembrane region" description="Helical" evidence="1">
    <location>
        <begin position="338"/>
        <end position="355"/>
    </location>
</feature>
<evidence type="ECO:0000313" key="3">
    <source>
        <dbReference type="Proteomes" id="UP000769766"/>
    </source>
</evidence>
<feature type="transmembrane region" description="Helical" evidence="1">
    <location>
        <begin position="165"/>
        <end position="193"/>
    </location>
</feature>